<dbReference type="GO" id="GO:0008270">
    <property type="term" value="F:zinc ion binding"/>
    <property type="evidence" value="ECO:0007669"/>
    <property type="project" value="UniProtKB-KW"/>
</dbReference>
<dbReference type="Gene3D" id="2.170.270.10">
    <property type="entry name" value="SET domain"/>
    <property type="match status" value="1"/>
</dbReference>
<dbReference type="Proteomes" id="UP000613177">
    <property type="component" value="Unassembled WGS sequence"/>
</dbReference>
<dbReference type="PROSITE" id="PS00344">
    <property type="entry name" value="GATA_ZN_FINGER_1"/>
    <property type="match status" value="1"/>
</dbReference>
<evidence type="ECO:0000259" key="11">
    <source>
        <dbReference type="PROSITE" id="PS50280"/>
    </source>
</evidence>
<keyword evidence="15" id="KW-1185">Reference proteome</keyword>
<evidence type="ECO:0000313" key="14">
    <source>
        <dbReference type="EMBL" id="KAG2234145.1"/>
    </source>
</evidence>
<keyword evidence="7" id="KW-0539">Nucleus</keyword>
<evidence type="ECO:0000256" key="3">
    <source>
        <dbReference type="ARBA" id="ARBA00022454"/>
    </source>
</evidence>
<dbReference type="GO" id="GO:0032259">
    <property type="term" value="P:methylation"/>
    <property type="evidence" value="ECO:0007669"/>
    <property type="project" value="UniProtKB-KW"/>
</dbReference>
<gene>
    <name evidence="14" type="ORF">INT48_002308</name>
</gene>
<dbReference type="InterPro" id="IPR050777">
    <property type="entry name" value="SET2_Histone-Lys_MeTrsfase"/>
</dbReference>
<sequence>MTLLIRQLRTLISEAPLRQKKHDNKKVETRRKSLSVKISKEPPAIVYFERDTLEDSFECIFDPSVHHDNEEDHPDLVQKLEICTLLFETHPISTESLTPTSDCNESTPIPTLNDTFLAKTEDAFLILKDTSNLLPSPPPQELEPKKRKTLSDIKVEDDLNKPQLGLLQVPKDCKWCQRCGTVETPRWRYGPGGPLSLCNACHLRWKTIGKPKDGYSSTTFPPPFYNIPKRKYGKSKKLKKSKKRDDKEHKIMKLPSPPPPPPPPPPKESTPSPTPVTIPGTCTHCNTTNTPLWRRGPHGYRTLCNACGLKWSKEPNTIIEKKPPSQDSKKSHLLHHQKQYIKHGLYSVETRLDTKDPPCAFKINLPIHHGEFLMSKAKEFELPADILQERDLGLIKGLMADREPFFTRIRSNIFVERKPQHRLDEQAVCHCAPPTEKDQFGCGEDCINRMLFYECDPKCCPCGTKCSNQRFQRKERKKGLQVFQTDHRGWGLRTNVDIKKGDLVIEYRGEIISHQLCEERMCTTYVNEKNFYFLDYCNGEVIDACSKGTEARFINHSCDPNCHIEKWSLKGESHYGVFASKDINAHTELFYDYNFSTFNGSVESQQRCHCGSSLCRGTIGKRASGIARVK</sequence>
<evidence type="ECO:0000256" key="1">
    <source>
        <dbReference type="ARBA" id="ARBA00004123"/>
    </source>
</evidence>
<keyword evidence="4" id="KW-0489">Methyltransferase</keyword>
<dbReference type="PANTHER" id="PTHR22884">
    <property type="entry name" value="SET DOMAIN PROTEINS"/>
    <property type="match status" value="1"/>
</dbReference>
<dbReference type="InterPro" id="IPR013088">
    <property type="entry name" value="Znf_NHR/GATA"/>
</dbReference>
<dbReference type="GO" id="GO:0043565">
    <property type="term" value="F:sequence-specific DNA binding"/>
    <property type="evidence" value="ECO:0007669"/>
    <property type="project" value="InterPro"/>
</dbReference>
<dbReference type="PROSITE" id="PS51215">
    <property type="entry name" value="AWS"/>
    <property type="match status" value="1"/>
</dbReference>
<evidence type="ECO:0000256" key="6">
    <source>
        <dbReference type="ARBA" id="ARBA00022691"/>
    </source>
</evidence>
<dbReference type="Pfam" id="PF00320">
    <property type="entry name" value="GATA"/>
    <property type="match status" value="2"/>
</dbReference>
<keyword evidence="5" id="KW-0808">Transferase</keyword>
<dbReference type="InterPro" id="IPR003616">
    <property type="entry name" value="Post-SET_dom"/>
</dbReference>
<dbReference type="CDD" id="cd00202">
    <property type="entry name" value="ZnF_GATA"/>
    <property type="match status" value="2"/>
</dbReference>
<dbReference type="Pfam" id="PF00856">
    <property type="entry name" value="SET"/>
    <property type="match status" value="1"/>
</dbReference>
<protein>
    <submittedName>
        <fullName evidence="14">Uncharacterized protein</fullName>
    </submittedName>
</protein>
<comment type="subcellular location">
    <subcellularLocation>
        <location evidence="2">Chromosome</location>
    </subcellularLocation>
    <subcellularLocation>
        <location evidence="1">Nucleus</location>
    </subcellularLocation>
</comment>
<reference evidence="14" key="1">
    <citation type="submission" date="2021-01" db="EMBL/GenBank/DDBJ databases">
        <title>Metabolic potential, ecology and presence of endohyphal bacteria is reflected in genomic diversity of Mucoromycotina.</title>
        <authorList>
            <person name="Muszewska A."/>
            <person name="Okrasinska A."/>
            <person name="Steczkiewicz K."/>
            <person name="Drgas O."/>
            <person name="Orlowska M."/>
            <person name="Perlinska-Lenart U."/>
            <person name="Aleksandrzak-Piekarczyk T."/>
            <person name="Szatraj K."/>
            <person name="Zielenkiewicz U."/>
            <person name="Pilsyk S."/>
            <person name="Malc E."/>
            <person name="Mieczkowski P."/>
            <person name="Kruszewska J.S."/>
            <person name="Biernat P."/>
            <person name="Pawlowska J."/>
        </authorList>
    </citation>
    <scope>NUCLEOTIDE SEQUENCE</scope>
    <source>
        <strain evidence="14">WA0000018081</strain>
    </source>
</reference>
<proteinExistence type="predicted"/>
<accession>A0A8H7SQ37</accession>
<dbReference type="Gene3D" id="3.30.50.10">
    <property type="entry name" value="Erythroid Transcription Factor GATA-1, subunit A"/>
    <property type="match status" value="2"/>
</dbReference>
<evidence type="ECO:0000256" key="4">
    <source>
        <dbReference type="ARBA" id="ARBA00022603"/>
    </source>
</evidence>
<dbReference type="InterPro" id="IPR046341">
    <property type="entry name" value="SET_dom_sf"/>
</dbReference>
<dbReference type="SMART" id="SM00570">
    <property type="entry name" value="AWS"/>
    <property type="match status" value="1"/>
</dbReference>
<dbReference type="PROSITE" id="PS50114">
    <property type="entry name" value="GATA_ZN_FINGER_2"/>
    <property type="match status" value="2"/>
</dbReference>
<evidence type="ECO:0000256" key="7">
    <source>
        <dbReference type="ARBA" id="ARBA00023242"/>
    </source>
</evidence>
<evidence type="ECO:0000256" key="2">
    <source>
        <dbReference type="ARBA" id="ARBA00004286"/>
    </source>
</evidence>
<evidence type="ECO:0000256" key="8">
    <source>
        <dbReference type="PROSITE-ProRule" id="PRU00094"/>
    </source>
</evidence>
<dbReference type="GO" id="GO:0042054">
    <property type="term" value="F:histone methyltransferase activity"/>
    <property type="evidence" value="ECO:0007669"/>
    <property type="project" value="InterPro"/>
</dbReference>
<evidence type="ECO:0000259" key="12">
    <source>
        <dbReference type="PROSITE" id="PS50868"/>
    </source>
</evidence>
<evidence type="ECO:0000259" key="10">
    <source>
        <dbReference type="PROSITE" id="PS50114"/>
    </source>
</evidence>
<keyword evidence="3" id="KW-0158">Chromosome</keyword>
<keyword evidence="8" id="KW-0863">Zinc-finger</keyword>
<dbReference type="PROSITE" id="PS50868">
    <property type="entry name" value="POST_SET"/>
    <property type="match status" value="1"/>
</dbReference>
<evidence type="ECO:0000256" key="5">
    <source>
        <dbReference type="ARBA" id="ARBA00022679"/>
    </source>
</evidence>
<feature type="domain" description="GATA-type" evidence="10">
    <location>
        <begin position="282"/>
        <end position="309"/>
    </location>
</feature>
<evidence type="ECO:0000313" key="15">
    <source>
        <dbReference type="Proteomes" id="UP000613177"/>
    </source>
</evidence>
<dbReference type="EMBL" id="JAEPRE010000060">
    <property type="protein sequence ID" value="KAG2234145.1"/>
    <property type="molecule type" value="Genomic_DNA"/>
</dbReference>
<feature type="domain" description="GATA-type" evidence="10">
    <location>
        <begin position="176"/>
        <end position="212"/>
    </location>
</feature>
<feature type="region of interest" description="Disordered" evidence="9">
    <location>
        <begin position="219"/>
        <end position="276"/>
    </location>
</feature>
<feature type="domain" description="AWS" evidence="13">
    <location>
        <begin position="424"/>
        <end position="475"/>
    </location>
</feature>
<dbReference type="SMART" id="SM00317">
    <property type="entry name" value="SET"/>
    <property type="match status" value="1"/>
</dbReference>
<feature type="domain" description="Post-SET" evidence="12">
    <location>
        <begin position="604"/>
        <end position="620"/>
    </location>
</feature>
<dbReference type="InterPro" id="IPR006560">
    <property type="entry name" value="AWS_dom"/>
</dbReference>
<evidence type="ECO:0000259" key="13">
    <source>
        <dbReference type="PROSITE" id="PS51215"/>
    </source>
</evidence>
<dbReference type="GO" id="GO:0005694">
    <property type="term" value="C:chromosome"/>
    <property type="evidence" value="ECO:0007669"/>
    <property type="project" value="UniProtKB-SubCell"/>
</dbReference>
<dbReference type="InterPro" id="IPR000679">
    <property type="entry name" value="Znf_GATA"/>
</dbReference>
<keyword evidence="8" id="KW-0862">Zinc</keyword>
<comment type="caution">
    <text evidence="14">The sequence shown here is derived from an EMBL/GenBank/DDBJ whole genome shotgun (WGS) entry which is preliminary data.</text>
</comment>
<feature type="domain" description="SET" evidence="11">
    <location>
        <begin position="478"/>
        <end position="594"/>
    </location>
</feature>
<dbReference type="SMART" id="SM00401">
    <property type="entry name" value="ZnF_GATA"/>
    <property type="match status" value="2"/>
</dbReference>
<dbReference type="GO" id="GO:0006355">
    <property type="term" value="P:regulation of DNA-templated transcription"/>
    <property type="evidence" value="ECO:0007669"/>
    <property type="project" value="InterPro"/>
</dbReference>
<name>A0A8H7SQ37_9FUNG</name>
<evidence type="ECO:0000256" key="9">
    <source>
        <dbReference type="SAM" id="MobiDB-lite"/>
    </source>
</evidence>
<dbReference type="SUPFAM" id="SSF82199">
    <property type="entry name" value="SET domain"/>
    <property type="match status" value="1"/>
</dbReference>
<organism evidence="14 15">
    <name type="scientific">Thamnidium elegans</name>
    <dbReference type="NCBI Taxonomy" id="101142"/>
    <lineage>
        <taxon>Eukaryota</taxon>
        <taxon>Fungi</taxon>
        <taxon>Fungi incertae sedis</taxon>
        <taxon>Mucoromycota</taxon>
        <taxon>Mucoromycotina</taxon>
        <taxon>Mucoromycetes</taxon>
        <taxon>Mucorales</taxon>
        <taxon>Mucorineae</taxon>
        <taxon>Mucoraceae</taxon>
        <taxon>Thamnidium</taxon>
    </lineage>
</organism>
<keyword evidence="6" id="KW-0949">S-adenosyl-L-methionine</keyword>
<feature type="compositionally biased region" description="Pro residues" evidence="9">
    <location>
        <begin position="255"/>
        <end position="276"/>
    </location>
</feature>
<dbReference type="InterPro" id="IPR001214">
    <property type="entry name" value="SET_dom"/>
</dbReference>
<feature type="compositionally biased region" description="Basic residues" evidence="9">
    <location>
        <begin position="228"/>
        <end position="242"/>
    </location>
</feature>
<dbReference type="AlphaFoldDB" id="A0A8H7SQ37"/>
<dbReference type="Pfam" id="PF17907">
    <property type="entry name" value="AWS"/>
    <property type="match status" value="1"/>
</dbReference>
<dbReference type="SUPFAM" id="SSF57716">
    <property type="entry name" value="Glucocorticoid receptor-like (DNA-binding domain)"/>
    <property type="match status" value="2"/>
</dbReference>
<dbReference type="PROSITE" id="PS50280">
    <property type="entry name" value="SET"/>
    <property type="match status" value="1"/>
</dbReference>
<dbReference type="GO" id="GO:0005634">
    <property type="term" value="C:nucleus"/>
    <property type="evidence" value="ECO:0007669"/>
    <property type="project" value="UniProtKB-SubCell"/>
</dbReference>
<keyword evidence="8" id="KW-0479">Metal-binding</keyword>